<keyword evidence="3" id="KW-1185">Reference proteome</keyword>
<protein>
    <submittedName>
        <fullName evidence="4">MAM domain-containing protein</fullName>
    </submittedName>
</protein>
<dbReference type="Proteomes" id="UP000274131">
    <property type="component" value="Unassembled WGS sequence"/>
</dbReference>
<dbReference type="SMART" id="SM00137">
    <property type="entry name" value="MAM"/>
    <property type="match status" value="1"/>
</dbReference>
<evidence type="ECO:0000259" key="1">
    <source>
        <dbReference type="SMART" id="SM00137"/>
    </source>
</evidence>
<reference evidence="4" key="1">
    <citation type="submission" date="2016-04" db="UniProtKB">
        <authorList>
            <consortium name="WormBaseParasite"/>
        </authorList>
    </citation>
    <scope>IDENTIFICATION</scope>
</reference>
<dbReference type="AlphaFoldDB" id="A0A158Q973"/>
<evidence type="ECO:0000313" key="4">
    <source>
        <dbReference type="WBParaSite" id="EVEC_0000122401-mRNA-1"/>
    </source>
</evidence>
<reference evidence="2 3" key="2">
    <citation type="submission" date="2018-10" db="EMBL/GenBank/DDBJ databases">
        <authorList>
            <consortium name="Pathogen Informatics"/>
        </authorList>
    </citation>
    <scope>NUCLEOTIDE SEQUENCE [LARGE SCALE GENOMIC DNA]</scope>
</reference>
<sequence>MQTMKKPKKRGLGDSFKEKQILPGTLLKNDPVCQTRKKTAASFSTDVPNFQDGTIVFFRIASSQILSSSDLNCNFNNVCQWRNATNGEQDDGDFVVSNHLVFDLQRITAKDNDIGDLKFCSIKSTINYEHCQLGGAVLKLWYYRTGVRTTLEACIRQPPGSLLVTAQKCFPLFVGNHIRQWLYGAVEFPPISQPFELIIKATFIQPNDIVVIDDIIYDAILCGMFFA</sequence>
<dbReference type="EMBL" id="UXUI01007150">
    <property type="protein sequence ID" value="VDD85789.1"/>
    <property type="molecule type" value="Genomic_DNA"/>
</dbReference>
<dbReference type="SUPFAM" id="SSF49899">
    <property type="entry name" value="Concanavalin A-like lectins/glucanases"/>
    <property type="match status" value="1"/>
</dbReference>
<feature type="domain" description="MAM" evidence="1">
    <location>
        <begin position="68"/>
        <end position="224"/>
    </location>
</feature>
<accession>A0A158Q973</accession>
<dbReference type="Gene3D" id="2.60.120.200">
    <property type="match status" value="1"/>
</dbReference>
<evidence type="ECO:0000313" key="2">
    <source>
        <dbReference type="EMBL" id="VDD85789.1"/>
    </source>
</evidence>
<gene>
    <name evidence="2" type="ORF">EVEC_LOCUS932</name>
</gene>
<dbReference type="WBParaSite" id="EVEC_0000122401-mRNA-1">
    <property type="protein sequence ID" value="EVEC_0000122401-mRNA-1"/>
    <property type="gene ID" value="EVEC_0000122401"/>
</dbReference>
<dbReference type="InterPro" id="IPR013320">
    <property type="entry name" value="ConA-like_dom_sf"/>
</dbReference>
<dbReference type="InterPro" id="IPR000998">
    <property type="entry name" value="MAM_dom"/>
</dbReference>
<proteinExistence type="predicted"/>
<evidence type="ECO:0000313" key="3">
    <source>
        <dbReference type="Proteomes" id="UP000274131"/>
    </source>
</evidence>
<name>A0A158Q973_ENTVE</name>
<dbReference type="OrthoDB" id="5914193at2759"/>
<organism evidence="4">
    <name type="scientific">Enterobius vermicularis</name>
    <name type="common">Human pinworm</name>
    <dbReference type="NCBI Taxonomy" id="51028"/>
    <lineage>
        <taxon>Eukaryota</taxon>
        <taxon>Metazoa</taxon>
        <taxon>Ecdysozoa</taxon>
        <taxon>Nematoda</taxon>
        <taxon>Chromadorea</taxon>
        <taxon>Rhabditida</taxon>
        <taxon>Spirurina</taxon>
        <taxon>Oxyuridomorpha</taxon>
        <taxon>Oxyuroidea</taxon>
        <taxon>Oxyuridae</taxon>
        <taxon>Enterobius</taxon>
    </lineage>
</organism>
<dbReference type="GO" id="GO:0016020">
    <property type="term" value="C:membrane"/>
    <property type="evidence" value="ECO:0007669"/>
    <property type="project" value="InterPro"/>
</dbReference>